<dbReference type="AlphaFoldDB" id="A0A4Q5KJI3"/>
<organism evidence="2 3">
    <name type="scientific">Aliivibrio finisterrensis</name>
    <dbReference type="NCBI Taxonomy" id="511998"/>
    <lineage>
        <taxon>Bacteria</taxon>
        <taxon>Pseudomonadati</taxon>
        <taxon>Pseudomonadota</taxon>
        <taxon>Gammaproteobacteria</taxon>
        <taxon>Vibrionales</taxon>
        <taxon>Vibrionaceae</taxon>
        <taxon>Aliivibrio</taxon>
    </lineage>
</organism>
<dbReference type="Gene3D" id="3.40.630.30">
    <property type="match status" value="1"/>
</dbReference>
<keyword evidence="2" id="KW-0808">Transferase</keyword>
<dbReference type="Proteomes" id="UP000293465">
    <property type="component" value="Unassembled WGS sequence"/>
</dbReference>
<evidence type="ECO:0000313" key="2">
    <source>
        <dbReference type="EMBL" id="RYU46396.1"/>
    </source>
</evidence>
<dbReference type="InterPro" id="IPR000182">
    <property type="entry name" value="GNAT_dom"/>
</dbReference>
<dbReference type="EMBL" id="SEZJ01000007">
    <property type="protein sequence ID" value="RYU46396.1"/>
    <property type="molecule type" value="Genomic_DNA"/>
</dbReference>
<dbReference type="InterPro" id="IPR016181">
    <property type="entry name" value="Acyl_CoA_acyltransferase"/>
</dbReference>
<dbReference type="CDD" id="cd04301">
    <property type="entry name" value="NAT_SF"/>
    <property type="match status" value="1"/>
</dbReference>
<gene>
    <name evidence="2" type="ORF">ERW49_09895</name>
</gene>
<reference evidence="2 3" key="1">
    <citation type="submission" date="2019-02" db="EMBL/GenBank/DDBJ databases">
        <title>Genome sequences of Aliivibrio finisterrensis strains from farmed Atlantic salmon.</title>
        <authorList>
            <person name="Bowman J.P."/>
        </authorList>
    </citation>
    <scope>NUCLEOTIDE SEQUENCE [LARGE SCALE GENOMIC DNA]</scope>
    <source>
        <strain evidence="2 3">A32</strain>
    </source>
</reference>
<protein>
    <submittedName>
        <fullName evidence="2">GNAT family N-acetyltransferase</fullName>
    </submittedName>
</protein>
<dbReference type="RefSeq" id="WP_130087180.1">
    <property type="nucleotide sequence ID" value="NZ_SEZJ01000007.1"/>
</dbReference>
<dbReference type="GO" id="GO:0016747">
    <property type="term" value="F:acyltransferase activity, transferring groups other than amino-acyl groups"/>
    <property type="evidence" value="ECO:0007669"/>
    <property type="project" value="InterPro"/>
</dbReference>
<evidence type="ECO:0000259" key="1">
    <source>
        <dbReference type="PROSITE" id="PS51186"/>
    </source>
</evidence>
<feature type="domain" description="N-acetyltransferase" evidence="1">
    <location>
        <begin position="3"/>
        <end position="147"/>
    </location>
</feature>
<dbReference type="GeneID" id="56275363"/>
<dbReference type="PROSITE" id="PS51186">
    <property type="entry name" value="GNAT"/>
    <property type="match status" value="1"/>
</dbReference>
<dbReference type="OrthoDB" id="9812289at2"/>
<name>A0A4Q5KJI3_9GAMM</name>
<sequence length="149" mass="16943">MEIEVRKGTIDDVVEVDAQIPEFDGRNTKEKLEQRLRDIPYLILIATHNDQPVAYKMGYELSNLEFYSWLGGVVPIARKKGIATQLRLAQESWAHGQGYTTISVKSMNRYPPMLQLLISSGYHISGYEDEGSTDKSKIKFIKYIMAEGV</sequence>
<comment type="caution">
    <text evidence="2">The sequence shown here is derived from an EMBL/GenBank/DDBJ whole genome shotgun (WGS) entry which is preliminary data.</text>
</comment>
<proteinExistence type="predicted"/>
<dbReference type="SUPFAM" id="SSF55729">
    <property type="entry name" value="Acyl-CoA N-acyltransferases (Nat)"/>
    <property type="match status" value="1"/>
</dbReference>
<accession>A0A4Q5KJI3</accession>
<evidence type="ECO:0000313" key="3">
    <source>
        <dbReference type="Proteomes" id="UP000293465"/>
    </source>
</evidence>